<gene>
    <name evidence="10" type="ORF">Nepgr_001996</name>
</gene>
<keyword evidence="4 7" id="KW-1133">Transmembrane helix</keyword>
<evidence type="ECO:0000256" key="2">
    <source>
        <dbReference type="ARBA" id="ARBA00022692"/>
    </source>
</evidence>
<dbReference type="AlphaFoldDB" id="A0AAD3P9F7"/>
<dbReference type="GO" id="GO:0016020">
    <property type="term" value="C:membrane"/>
    <property type="evidence" value="ECO:0007669"/>
    <property type="project" value="UniProtKB-SubCell"/>
</dbReference>
<dbReference type="PANTHER" id="PTHR46854">
    <property type="entry name" value="5'-ADENYLYLSULFATE REDUCTASE-LIKE 4-RELATED"/>
    <property type="match status" value="1"/>
</dbReference>
<evidence type="ECO:0000256" key="5">
    <source>
        <dbReference type="ARBA" id="ARBA00023136"/>
    </source>
</evidence>
<evidence type="ECO:0000256" key="8">
    <source>
        <dbReference type="SAM" id="SignalP"/>
    </source>
</evidence>
<keyword evidence="2 7" id="KW-0812">Transmembrane</keyword>
<dbReference type="InterPro" id="IPR036249">
    <property type="entry name" value="Thioredoxin-like_sf"/>
</dbReference>
<dbReference type="Proteomes" id="UP001279734">
    <property type="component" value="Unassembled WGS sequence"/>
</dbReference>
<dbReference type="PROSITE" id="PS51352">
    <property type="entry name" value="THIOREDOXIN_2"/>
    <property type="match status" value="1"/>
</dbReference>
<sequence length="400" mass="45713">MRVWGTRFCFIFLVVFGRLTFAKPATSSVPDYCSTSSVTDWILGFRETVCDANNYNESTDTVTVIEGGEVSLRKALDMVHSRSHGYVAVLFYASWCPFCRTFRPTFSVLASLYPSIPHLTIEKSAIRPSVLSEYGVHGFPALFLINSTMRARYGGSRKTTSLRTFYRSVTGIRADPLHQVYLNKTECASNHKKSDHIEQESCPFSWARSPENLLHEETYLALATAFVLLRMLYLVFPYLLEFSRFAWRRRMQTGRLRRLWEQPLAYVNRAAHLINWLNGPRKRSNLHEGAMNARTWASKSIASAVVIGDASTSREDLHGDVGSSVDYCHLRGCLFVIDTDCCIRICNINWLLVSWLKPQYKNKVALQLVLQAQNYFLQFPSALGLLWTFPVFCYEILNSL</sequence>
<reference evidence="10" key="1">
    <citation type="submission" date="2023-05" db="EMBL/GenBank/DDBJ databases">
        <title>Nepenthes gracilis genome sequencing.</title>
        <authorList>
            <person name="Fukushima K."/>
        </authorList>
    </citation>
    <scope>NUCLEOTIDE SEQUENCE</scope>
    <source>
        <strain evidence="10">SING2019-196</strain>
    </source>
</reference>
<feature type="transmembrane region" description="Helical" evidence="7">
    <location>
        <begin position="219"/>
        <end position="240"/>
    </location>
</feature>
<evidence type="ECO:0000313" key="11">
    <source>
        <dbReference type="Proteomes" id="UP001279734"/>
    </source>
</evidence>
<feature type="chain" id="PRO_5042225692" description="Thioredoxin domain-containing protein" evidence="8">
    <location>
        <begin position="23"/>
        <end position="400"/>
    </location>
</feature>
<feature type="signal peptide" evidence="8">
    <location>
        <begin position="1"/>
        <end position="22"/>
    </location>
</feature>
<dbReference type="Gene3D" id="3.40.30.10">
    <property type="entry name" value="Glutaredoxin"/>
    <property type="match status" value="1"/>
</dbReference>
<organism evidence="10 11">
    <name type="scientific">Nepenthes gracilis</name>
    <name type="common">Slender pitcher plant</name>
    <dbReference type="NCBI Taxonomy" id="150966"/>
    <lineage>
        <taxon>Eukaryota</taxon>
        <taxon>Viridiplantae</taxon>
        <taxon>Streptophyta</taxon>
        <taxon>Embryophyta</taxon>
        <taxon>Tracheophyta</taxon>
        <taxon>Spermatophyta</taxon>
        <taxon>Magnoliopsida</taxon>
        <taxon>eudicotyledons</taxon>
        <taxon>Gunneridae</taxon>
        <taxon>Pentapetalae</taxon>
        <taxon>Caryophyllales</taxon>
        <taxon>Nepenthaceae</taxon>
        <taxon>Nepenthes</taxon>
    </lineage>
</organism>
<dbReference type="EMBL" id="BSYO01000002">
    <property type="protein sequence ID" value="GMH00157.1"/>
    <property type="molecule type" value="Genomic_DNA"/>
</dbReference>
<protein>
    <recommendedName>
        <fullName evidence="9">Thioredoxin domain-containing protein</fullName>
    </recommendedName>
</protein>
<proteinExistence type="predicted"/>
<feature type="domain" description="Thioredoxin" evidence="9">
    <location>
        <begin position="50"/>
        <end position="171"/>
    </location>
</feature>
<evidence type="ECO:0000313" key="10">
    <source>
        <dbReference type="EMBL" id="GMH00157.1"/>
    </source>
</evidence>
<keyword evidence="3 8" id="KW-0732">Signal</keyword>
<evidence type="ECO:0000256" key="1">
    <source>
        <dbReference type="ARBA" id="ARBA00004167"/>
    </source>
</evidence>
<keyword evidence="5 7" id="KW-0472">Membrane</keyword>
<evidence type="ECO:0000256" key="3">
    <source>
        <dbReference type="ARBA" id="ARBA00022729"/>
    </source>
</evidence>
<dbReference type="InterPro" id="IPR044606">
    <property type="entry name" value="APRL4/6"/>
</dbReference>
<dbReference type="PANTHER" id="PTHR46854:SF1">
    <property type="entry name" value="5'-ADENYLYLSULFATE REDUCTASE-LIKE 4-RELATED"/>
    <property type="match status" value="1"/>
</dbReference>
<evidence type="ECO:0000256" key="6">
    <source>
        <dbReference type="ARBA" id="ARBA00023180"/>
    </source>
</evidence>
<evidence type="ECO:0000256" key="7">
    <source>
        <dbReference type="SAM" id="Phobius"/>
    </source>
</evidence>
<dbReference type="SUPFAM" id="SSF52833">
    <property type="entry name" value="Thioredoxin-like"/>
    <property type="match status" value="1"/>
</dbReference>
<dbReference type="InterPro" id="IPR013766">
    <property type="entry name" value="Thioredoxin_domain"/>
</dbReference>
<keyword evidence="11" id="KW-1185">Reference proteome</keyword>
<name>A0AAD3P9F7_NEPGR</name>
<dbReference type="Pfam" id="PF00085">
    <property type="entry name" value="Thioredoxin"/>
    <property type="match status" value="1"/>
</dbReference>
<comment type="subcellular location">
    <subcellularLocation>
        <location evidence="1">Membrane</location>
        <topology evidence="1">Single-pass membrane protein</topology>
    </subcellularLocation>
</comment>
<evidence type="ECO:0000259" key="9">
    <source>
        <dbReference type="PROSITE" id="PS51352"/>
    </source>
</evidence>
<keyword evidence="6" id="KW-0325">Glycoprotein</keyword>
<accession>A0AAD3P9F7</accession>
<evidence type="ECO:0000256" key="4">
    <source>
        <dbReference type="ARBA" id="ARBA00022989"/>
    </source>
</evidence>
<comment type="caution">
    <text evidence="10">The sequence shown here is derived from an EMBL/GenBank/DDBJ whole genome shotgun (WGS) entry which is preliminary data.</text>
</comment>